<dbReference type="EMBL" id="KN727289">
    <property type="protein sequence ID" value="KIH66038.1"/>
    <property type="molecule type" value="Genomic_DNA"/>
</dbReference>
<reference evidence="2 3" key="1">
    <citation type="submission" date="2013-12" db="EMBL/GenBank/DDBJ databases">
        <title>Draft genome of the parsitic nematode Ancylostoma duodenale.</title>
        <authorList>
            <person name="Mitreva M."/>
        </authorList>
    </citation>
    <scope>NUCLEOTIDE SEQUENCE [LARGE SCALE GENOMIC DNA]</scope>
    <source>
        <strain evidence="2 3">Zhejiang</strain>
    </source>
</reference>
<sequence>MTRLLLALFVQLNSVAALQQRSDCVVECAHLESHRAYEACVAECAKQPRKDNVPDVADYPAPPSNVSIDTAVVIDNGKFLETTVTWTAAKGKLAAFVNELSRSSTTARADASKNCPTAERELSDPARTGFYLRYSAVGEQCQRDFAGYFASNIGPNERTHPIPLLFNNHPLVINHDCEYRLQMHSKPYPYGDAAYTTVQNHKVPHCIDEYCACSGEPHCSHCMLHTQPGAHRTQDS</sequence>
<evidence type="ECO:0008006" key="4">
    <source>
        <dbReference type="Google" id="ProtNLM"/>
    </source>
</evidence>
<keyword evidence="1" id="KW-0732">Signal</keyword>
<dbReference type="OrthoDB" id="5859417at2759"/>
<evidence type="ECO:0000256" key="1">
    <source>
        <dbReference type="SAM" id="SignalP"/>
    </source>
</evidence>
<protein>
    <recommendedName>
        <fullName evidence="4">ZP domain-containing protein</fullName>
    </recommendedName>
</protein>
<dbReference type="AlphaFoldDB" id="A0A0C2D8J0"/>
<organism evidence="2 3">
    <name type="scientific">Ancylostoma duodenale</name>
    <dbReference type="NCBI Taxonomy" id="51022"/>
    <lineage>
        <taxon>Eukaryota</taxon>
        <taxon>Metazoa</taxon>
        <taxon>Ecdysozoa</taxon>
        <taxon>Nematoda</taxon>
        <taxon>Chromadorea</taxon>
        <taxon>Rhabditida</taxon>
        <taxon>Rhabditina</taxon>
        <taxon>Rhabditomorpha</taxon>
        <taxon>Strongyloidea</taxon>
        <taxon>Ancylostomatidae</taxon>
        <taxon>Ancylostomatinae</taxon>
        <taxon>Ancylostoma</taxon>
    </lineage>
</organism>
<dbReference type="Proteomes" id="UP000054047">
    <property type="component" value="Unassembled WGS sequence"/>
</dbReference>
<evidence type="ECO:0000313" key="3">
    <source>
        <dbReference type="Proteomes" id="UP000054047"/>
    </source>
</evidence>
<feature type="chain" id="PRO_5002147270" description="ZP domain-containing protein" evidence="1">
    <location>
        <begin position="18"/>
        <end position="236"/>
    </location>
</feature>
<feature type="signal peptide" evidence="1">
    <location>
        <begin position="1"/>
        <end position="17"/>
    </location>
</feature>
<proteinExistence type="predicted"/>
<name>A0A0C2D8J0_9BILA</name>
<gene>
    <name evidence="2" type="ORF">ANCDUO_03631</name>
</gene>
<accession>A0A0C2D8J0</accession>
<evidence type="ECO:0000313" key="2">
    <source>
        <dbReference type="EMBL" id="KIH66038.1"/>
    </source>
</evidence>
<keyword evidence="3" id="KW-1185">Reference proteome</keyword>